<feature type="region of interest" description="Disordered" evidence="1">
    <location>
        <begin position="21"/>
        <end position="44"/>
    </location>
</feature>
<dbReference type="InterPro" id="IPR045755">
    <property type="entry name" value="FtsL-like"/>
</dbReference>
<sequence>MTKTTDEKTDGRKVIEALERSAAEKQHHRRTETPQKQTEDDNETKAKRAFKNLTGEEEFNLRRSLSLRAILGGDILAGAWFRRHFWYIVMIIVMCLLYVGNRYACQQQMIEGTHLADTLLDRRYKALTLSGQLKEMTRRSSVEEHLADTTLHTSTTPNYNLPVEAETSSGSKQP</sequence>
<evidence type="ECO:0000256" key="1">
    <source>
        <dbReference type="SAM" id="MobiDB-lite"/>
    </source>
</evidence>
<accession>A0A929RWI4</accession>
<feature type="region of interest" description="Disordered" evidence="1">
    <location>
        <begin position="144"/>
        <end position="174"/>
    </location>
</feature>
<dbReference type="Proteomes" id="UP000704068">
    <property type="component" value="Unassembled WGS sequence"/>
</dbReference>
<evidence type="ECO:0000313" key="4">
    <source>
        <dbReference type="Proteomes" id="UP000704068"/>
    </source>
</evidence>
<dbReference type="EMBL" id="JABZGR010000016">
    <property type="protein sequence ID" value="MBF0970575.1"/>
    <property type="molecule type" value="Genomic_DNA"/>
</dbReference>
<evidence type="ECO:0000313" key="3">
    <source>
        <dbReference type="EMBL" id="MBF0970575.1"/>
    </source>
</evidence>
<evidence type="ECO:0000256" key="2">
    <source>
        <dbReference type="SAM" id="Phobius"/>
    </source>
</evidence>
<proteinExistence type="predicted"/>
<feature type="compositionally biased region" description="Polar residues" evidence="1">
    <location>
        <begin position="150"/>
        <end position="159"/>
    </location>
</feature>
<dbReference type="RefSeq" id="WP_303764092.1">
    <property type="nucleotide sequence ID" value="NZ_JABZGR010000016.1"/>
</dbReference>
<dbReference type="AlphaFoldDB" id="A0A929RWI4"/>
<organism evidence="3 4">
    <name type="scientific">Alloprevotella tannerae</name>
    <dbReference type="NCBI Taxonomy" id="76122"/>
    <lineage>
        <taxon>Bacteria</taxon>
        <taxon>Pseudomonadati</taxon>
        <taxon>Bacteroidota</taxon>
        <taxon>Bacteroidia</taxon>
        <taxon>Bacteroidales</taxon>
        <taxon>Prevotellaceae</taxon>
        <taxon>Alloprevotella</taxon>
    </lineage>
</organism>
<comment type="caution">
    <text evidence="3">The sequence shown here is derived from an EMBL/GenBank/DDBJ whole genome shotgun (WGS) entry which is preliminary data.</text>
</comment>
<name>A0A929RWI4_9BACT</name>
<reference evidence="3" key="1">
    <citation type="submission" date="2020-04" db="EMBL/GenBank/DDBJ databases">
        <title>Deep metagenomics examines the oral microbiome during advanced dental caries in children, revealing novel taxa and co-occurrences with host molecules.</title>
        <authorList>
            <person name="Baker J.L."/>
            <person name="Morton J.T."/>
            <person name="Dinis M."/>
            <person name="Alvarez R."/>
            <person name="Tran N.C."/>
            <person name="Knight R."/>
            <person name="Edlund A."/>
        </authorList>
    </citation>
    <scope>NUCLEOTIDE SEQUENCE</scope>
    <source>
        <strain evidence="3">JCVI_34_bin.1</strain>
    </source>
</reference>
<protein>
    <submittedName>
        <fullName evidence="3">Uncharacterized protein</fullName>
    </submittedName>
</protein>
<feature type="transmembrane region" description="Helical" evidence="2">
    <location>
        <begin position="84"/>
        <end position="100"/>
    </location>
</feature>
<dbReference type="Pfam" id="PF19579">
    <property type="entry name" value="FtsL_2"/>
    <property type="match status" value="1"/>
</dbReference>
<keyword evidence="2" id="KW-0472">Membrane</keyword>
<gene>
    <name evidence="3" type="ORF">HXK21_05985</name>
</gene>
<keyword evidence="2" id="KW-0812">Transmembrane</keyword>
<keyword evidence="2" id="KW-1133">Transmembrane helix</keyword>